<reference evidence="1" key="2">
    <citation type="submission" date="2021-10" db="EMBL/GenBank/DDBJ databases">
        <authorList>
            <person name="Piombo E."/>
        </authorList>
    </citation>
    <scope>NUCLEOTIDE SEQUENCE</scope>
</reference>
<proteinExistence type="predicted"/>
<sequence length="918" mass="101670">MASSLQTRVVQRPPARQATTTAPVHEFICLFTHDLKRKNQKRWQDGKLKFHTYNKRIVVHDNKGNHIGDSHWPGNQEDMVDGEEFTLDRGSALVQVCEQVGTTEHDLGELVDKRVKEVEARRMRIAAQPSSASHPHQTPRPTDNVQFQRPLSAIMHTPNRIGRSVMPRQSPYEVRQSEQQEQEQGATERPSKRRKRSVSPPEKSGHARGLFGTQLCFSNPSASTSVARIRALRDQAAIRREQQKERLVSSVEEEPSSENIIQEKPREDEEEHGQVSADKSDAHAKKFGGPEPERATATKQARLRLKSLDIKAKRKVQNTDATCGVPNVATNVNLWDPEPCQEDIPPRKKTRPIEATGPSETEETEPPNTSVLQNRAPNRLAPTKLSRATPSLHSITKRVEEQEDEVVCLEARPKATRPTKSATKSTKKTQPTVKSGDEAPKTDQLKTTKRSPTVQSQDFPIAVDDESEPTPDKPQPRTALRIKSRRKRGLMMLAEKKIAAKPVERSPSPPPLKDKEHLPTGEDSFERWLGEELPLDDGESNIATEYANECTEVEKPPEEKETDGTWKHSQVGTAVSSDQEGKQSTPEPDRTEETADTPTENQIQPTEVDDQGLDDAIAHAEKEEPNPQIDATNDPGPEIASHAVQVEHQEVQDSAHCSSDESDAPQPRQTRREKQPRAESPPEEMPQSSPEWNKDDSENSDGWRGPAPTTKQQVRTRAAPAKSKKQNQAKSTGPQITRMSRKSIKSKEIIGFKLPSDNKSIPNAYVSAVGRIGLQEDVPSATLLRSLSLEGESPPVEQQAIKRHEPPKLVRQQSDPQPKGRLVNPATRGKKAASKADAAGQILQTLVPFDPVTRPIGAPVLVKEKKKVAAPEAVPSRDSKGPARTLPGFSKANGGAWSRHAEDLLGMTRPNTSGPSRI</sequence>
<dbReference type="Proteomes" id="UP000836387">
    <property type="component" value="Unassembled WGS sequence"/>
</dbReference>
<evidence type="ECO:0000313" key="1">
    <source>
        <dbReference type="EMBL" id="CAG9946519.1"/>
    </source>
</evidence>
<gene>
    <name evidence="1" type="ORF">CRV2_00005401</name>
</gene>
<protein>
    <submittedName>
        <fullName evidence="1">Uncharacterized protein</fullName>
    </submittedName>
</protein>
<name>A0ACA9U0U4_BIOOC</name>
<dbReference type="EMBL" id="CADEHS020000010">
    <property type="protein sequence ID" value="CAG9946519.1"/>
    <property type="molecule type" value="Genomic_DNA"/>
</dbReference>
<organism evidence="1 2">
    <name type="scientific">Clonostachys rosea f. rosea IK726</name>
    <dbReference type="NCBI Taxonomy" id="1349383"/>
    <lineage>
        <taxon>Eukaryota</taxon>
        <taxon>Fungi</taxon>
        <taxon>Dikarya</taxon>
        <taxon>Ascomycota</taxon>
        <taxon>Pezizomycotina</taxon>
        <taxon>Sordariomycetes</taxon>
        <taxon>Hypocreomycetidae</taxon>
        <taxon>Hypocreales</taxon>
        <taxon>Bionectriaceae</taxon>
        <taxon>Clonostachys</taxon>
    </lineage>
</organism>
<evidence type="ECO:0000313" key="2">
    <source>
        <dbReference type="Proteomes" id="UP000836387"/>
    </source>
</evidence>
<accession>A0ACA9U0U4</accession>
<keyword evidence="2" id="KW-1185">Reference proteome</keyword>
<reference evidence="1" key="1">
    <citation type="submission" date="2020-04" db="EMBL/GenBank/DDBJ databases">
        <authorList>
            <person name="Broberg M."/>
        </authorList>
    </citation>
    <scope>NUCLEOTIDE SEQUENCE</scope>
</reference>
<comment type="caution">
    <text evidence="1">The sequence shown here is derived from an EMBL/GenBank/DDBJ whole genome shotgun (WGS) entry which is preliminary data.</text>
</comment>